<dbReference type="AlphaFoldDB" id="A0A8J5HTP8"/>
<feature type="transmembrane region" description="Helical" evidence="1">
    <location>
        <begin position="301"/>
        <end position="318"/>
    </location>
</feature>
<gene>
    <name evidence="2" type="ORF">ZIOFF_014859</name>
</gene>
<keyword evidence="3" id="KW-1185">Reference proteome</keyword>
<evidence type="ECO:0000313" key="3">
    <source>
        <dbReference type="Proteomes" id="UP000734854"/>
    </source>
</evidence>
<dbReference type="EMBL" id="JACMSC010000004">
    <property type="protein sequence ID" value="KAG6524914.1"/>
    <property type="molecule type" value="Genomic_DNA"/>
</dbReference>
<keyword evidence="1" id="KW-0472">Membrane</keyword>
<name>A0A8J5HTP8_ZINOF</name>
<dbReference type="PANTHER" id="PTHR36334">
    <property type="entry name" value="PROTEIN, PUTATIVE (DUF2358)-RELATED"/>
    <property type="match status" value="1"/>
</dbReference>
<sequence length="322" mass="36127">MPSAVFSSAFSPPVPCDLVCALRRCSFHPTTLSSSFSSRRRRFASRAVGGSKESQISLVANERSESDRLVDGMDFGELCNEFECISSPQVESTARQLVRDILELREGNRALSSYSVSVKYKGFHGQGAANMEFIEWFVMEKNGIDPIRSFVGREKYNRPLWAIDALENPSVAVQEMVMLSTSVLSIKWALKGKPKNPAIAGLGGFLKIQVHSLFTLNQISGQVIEHEESWDLSQSSPLAQAYFWVSRRLFSTIESVKDTVDAVKSTTTRLSTQKDNLESYPDPSFDPTKFFQREGDLQRDVYQIALFLAVAYFVVQFLRTTL</sequence>
<comment type="caution">
    <text evidence="2">The sequence shown here is derived from an EMBL/GenBank/DDBJ whole genome shotgun (WGS) entry which is preliminary data.</text>
</comment>
<accession>A0A8J5HTP8</accession>
<dbReference type="PANTHER" id="PTHR36334:SF1">
    <property type="entry name" value="PROTEIN, PUTATIVE (DUF2358)-RELATED"/>
    <property type="match status" value="1"/>
</dbReference>
<keyword evidence="1" id="KW-1133">Transmembrane helix</keyword>
<keyword evidence="1" id="KW-0812">Transmembrane</keyword>
<dbReference type="Proteomes" id="UP000734854">
    <property type="component" value="Unassembled WGS sequence"/>
</dbReference>
<evidence type="ECO:0008006" key="4">
    <source>
        <dbReference type="Google" id="ProtNLM"/>
    </source>
</evidence>
<dbReference type="GO" id="GO:0009507">
    <property type="term" value="C:chloroplast"/>
    <property type="evidence" value="ECO:0007669"/>
    <property type="project" value="TreeGrafter"/>
</dbReference>
<proteinExistence type="predicted"/>
<evidence type="ECO:0000256" key="1">
    <source>
        <dbReference type="SAM" id="Phobius"/>
    </source>
</evidence>
<protein>
    <recommendedName>
        <fullName evidence="4">AT1G65230-like protein</fullName>
    </recommendedName>
</protein>
<reference evidence="2 3" key="1">
    <citation type="submission" date="2020-08" db="EMBL/GenBank/DDBJ databases">
        <title>Plant Genome Project.</title>
        <authorList>
            <person name="Zhang R.-G."/>
        </authorList>
    </citation>
    <scope>NUCLEOTIDE SEQUENCE [LARGE SCALE GENOMIC DNA]</scope>
    <source>
        <tissue evidence="2">Rhizome</tissue>
    </source>
</reference>
<evidence type="ECO:0000313" key="2">
    <source>
        <dbReference type="EMBL" id="KAG6524914.1"/>
    </source>
</evidence>
<organism evidence="2 3">
    <name type="scientific">Zingiber officinale</name>
    <name type="common">Ginger</name>
    <name type="synonym">Amomum zingiber</name>
    <dbReference type="NCBI Taxonomy" id="94328"/>
    <lineage>
        <taxon>Eukaryota</taxon>
        <taxon>Viridiplantae</taxon>
        <taxon>Streptophyta</taxon>
        <taxon>Embryophyta</taxon>
        <taxon>Tracheophyta</taxon>
        <taxon>Spermatophyta</taxon>
        <taxon>Magnoliopsida</taxon>
        <taxon>Liliopsida</taxon>
        <taxon>Zingiberales</taxon>
        <taxon>Zingiberaceae</taxon>
        <taxon>Zingiber</taxon>
    </lineage>
</organism>